<dbReference type="InterPro" id="IPR013783">
    <property type="entry name" value="Ig-like_fold"/>
</dbReference>
<dbReference type="InterPro" id="IPR014756">
    <property type="entry name" value="Ig_E-set"/>
</dbReference>
<dbReference type="InterPro" id="IPR013780">
    <property type="entry name" value="Glyco_hydro_b"/>
</dbReference>
<evidence type="ECO:0000256" key="10">
    <source>
        <dbReference type="HAMAP-Rule" id="MF_00685"/>
    </source>
</evidence>
<feature type="active site" description="Proton donor" evidence="10 11">
    <location>
        <position position="549"/>
    </location>
</feature>
<feature type="compositionally biased region" description="Low complexity" evidence="12">
    <location>
        <begin position="823"/>
        <end position="833"/>
    </location>
</feature>
<protein>
    <recommendedName>
        <fullName evidence="10">1,4-alpha-glucan branching enzyme GlgB</fullName>
        <ecNumber evidence="10">2.4.1.18</ecNumber>
    </recommendedName>
    <alternativeName>
        <fullName evidence="10">1,4-alpha-D-glucan:1,4-alpha-D-glucan 6-glucosyl-transferase</fullName>
    </alternativeName>
    <alternativeName>
        <fullName evidence="10">Alpha-(1-&gt;4)-glucan branching enzyme</fullName>
    </alternativeName>
    <alternativeName>
        <fullName evidence="10">Glycogen branching enzyme</fullName>
        <shortName evidence="10">BE</shortName>
    </alternativeName>
</protein>
<dbReference type="GO" id="GO:0043169">
    <property type="term" value="F:cation binding"/>
    <property type="evidence" value="ECO:0007669"/>
    <property type="project" value="InterPro"/>
</dbReference>
<dbReference type="HAMAP" id="MF_00685">
    <property type="entry name" value="GlgB"/>
    <property type="match status" value="1"/>
</dbReference>
<dbReference type="NCBIfam" id="TIGR01515">
    <property type="entry name" value="branching_enzym"/>
    <property type="match status" value="1"/>
</dbReference>
<dbReference type="Proteomes" id="UP000002964">
    <property type="component" value="Unassembled WGS sequence"/>
</dbReference>
<dbReference type="FunFam" id="2.60.40.1180:FF:000002">
    <property type="entry name" value="1,4-alpha-glucan branching enzyme GlgB"/>
    <property type="match status" value="1"/>
</dbReference>
<dbReference type="Gene3D" id="2.60.40.1180">
    <property type="entry name" value="Golgi alpha-mannosidase II"/>
    <property type="match status" value="1"/>
</dbReference>
<dbReference type="PANTHER" id="PTHR43651:SF3">
    <property type="entry name" value="1,4-ALPHA-GLUCAN-BRANCHING ENZYME"/>
    <property type="match status" value="1"/>
</dbReference>
<dbReference type="PIRSF" id="PIRSF000463">
    <property type="entry name" value="GlgB"/>
    <property type="match status" value="1"/>
</dbReference>
<dbReference type="AlphaFoldDB" id="H8Z6V9"/>
<feature type="compositionally biased region" description="Polar residues" evidence="12">
    <location>
        <begin position="834"/>
        <end position="843"/>
    </location>
</feature>
<evidence type="ECO:0000256" key="7">
    <source>
        <dbReference type="ARBA" id="ARBA00022679"/>
    </source>
</evidence>
<dbReference type="Gene3D" id="3.20.20.80">
    <property type="entry name" value="Glycosidases"/>
    <property type="match status" value="1"/>
</dbReference>
<comment type="pathway">
    <text evidence="3 10">Glycan biosynthesis; glycogen biosynthesis.</text>
</comment>
<organism evidence="14 15">
    <name type="scientific">Thiorhodovibrio frisius</name>
    <dbReference type="NCBI Taxonomy" id="631362"/>
    <lineage>
        <taxon>Bacteria</taxon>
        <taxon>Pseudomonadati</taxon>
        <taxon>Pseudomonadota</taxon>
        <taxon>Gammaproteobacteria</taxon>
        <taxon>Chromatiales</taxon>
        <taxon>Chromatiaceae</taxon>
        <taxon>Thiorhodovibrio</taxon>
    </lineage>
</organism>
<sequence length="843" mass="95844">MQEKVAQARADYKTLTLPGPPGRGLSFGFGVGIPHNGPQLYQPARSGPGGHRSRFFHSRMSEVAIFVAQALPQDLLSMHHLELTDSLRPLLDARHADPFSVLGRHPSPEGVVVRAFLPGAEEARIVDCKQPMTRIEGTDLFVWAGPASFVPERYQLAWRMAPKAPADEDSATEHLGSATEASEHQAYDPYCFPCQLADFDLHLFGEGKHWHAYRLLGAREHRADDVDGVLFSVWAPNAERVSVVGNFNGWDGRRYPMRVHGNGVWELFIPGLEAGELYKYEVRARGGSIGLKTDPYGRFFEVRPQTAAVITPADTFDWQDKDWIARRAKHDWMRTPMAIYEVHLGSWQHGANGELLNYRELARRLVDHVKDMGFNYIELLPITEHPFDLSWGYQATGYYAPTSRFGTPDDFRWFVDHCHANGIGVILDWVPAHFPKDAHALARFDGTALYEHEDPRLGEHLDWSTLIFNFGRNEVKNFLISSALFWLEEYHIDGLRVDAVASMLYLDYSRTDWVPNRHGGRENLEAIDFLRELNVITHDQVPGALVMAEESTSWPQVTRPTYLGGLGFDLKWNMGWMNDTLRYFGEDPVHRKYHQDSLTFSMLYAFTENFLLPFSHDEVTHGKHSLLYRMPGDEWQRFGNLRLLYTYMYTHPGKKLLFQGCEFGQGEEWDCTKVLDWYVREYPLHQGISDQIRALNRLYLEHAPLHSQDFDWQGFEWIDCHDAENSVLIYQRKSGGEPKDPGAEHLVVALNFTPVPRDGYRIGVPVLGRYRVLFNSDSSAYGGSDYWNAPESIQAEALPWMNRPASLVVSLPPLAGMILQPESPSASAATPASGETQRATGER</sequence>
<dbReference type="Pfam" id="PF02922">
    <property type="entry name" value="CBM_48"/>
    <property type="match status" value="1"/>
</dbReference>
<dbReference type="EMBL" id="JH603170">
    <property type="protein sequence ID" value="EIC19744.1"/>
    <property type="molecule type" value="Genomic_DNA"/>
</dbReference>
<dbReference type="GO" id="GO:0005829">
    <property type="term" value="C:cytosol"/>
    <property type="evidence" value="ECO:0007669"/>
    <property type="project" value="TreeGrafter"/>
</dbReference>
<dbReference type="InterPro" id="IPR037439">
    <property type="entry name" value="Branching_enzy"/>
</dbReference>
<dbReference type="Gene3D" id="2.60.40.10">
    <property type="entry name" value="Immunoglobulins"/>
    <property type="match status" value="1"/>
</dbReference>
<keyword evidence="9 10" id="KW-0119">Carbohydrate metabolism</keyword>
<dbReference type="STRING" id="631362.Thi970DRAFT_03338"/>
<dbReference type="GO" id="GO:0003844">
    <property type="term" value="F:1,4-alpha-glucan branching enzyme activity"/>
    <property type="evidence" value="ECO:0007669"/>
    <property type="project" value="UniProtKB-UniRule"/>
</dbReference>
<dbReference type="InterPro" id="IPR004193">
    <property type="entry name" value="Glyco_hydro_13_N"/>
</dbReference>
<reference evidence="15" key="1">
    <citation type="submission" date="2011-06" db="EMBL/GenBank/DDBJ databases">
        <authorList>
            <consortium name="US DOE Joint Genome Institute (JGI-PGF)"/>
            <person name="Lucas S."/>
            <person name="Han J."/>
            <person name="Lapidus A."/>
            <person name="Cheng J.-F."/>
            <person name="Goodwin L."/>
            <person name="Pitluck S."/>
            <person name="Peters L."/>
            <person name="Land M.L."/>
            <person name="Hauser L."/>
            <person name="Vogl K."/>
            <person name="Liu Z."/>
            <person name="Overmann J."/>
            <person name="Frigaard N.-U."/>
            <person name="Bryant D.A."/>
            <person name="Woyke T.J."/>
        </authorList>
    </citation>
    <scope>NUCLEOTIDE SEQUENCE [LARGE SCALE GENOMIC DNA]</scope>
    <source>
        <strain evidence="15">970</strain>
    </source>
</reference>
<name>H8Z6V9_9GAMM</name>
<feature type="region of interest" description="Disordered" evidence="12">
    <location>
        <begin position="820"/>
        <end position="843"/>
    </location>
</feature>
<reference evidence="14 15" key="2">
    <citation type="submission" date="2011-11" db="EMBL/GenBank/DDBJ databases">
        <authorList>
            <consortium name="US DOE Joint Genome Institute"/>
            <person name="Lucas S."/>
            <person name="Han J."/>
            <person name="Lapidus A."/>
            <person name="Cheng J.-F."/>
            <person name="Goodwin L."/>
            <person name="Pitluck S."/>
            <person name="Peters L."/>
            <person name="Ovchinnikova G."/>
            <person name="Zhang X."/>
            <person name="Detter J.C."/>
            <person name="Han C."/>
            <person name="Tapia R."/>
            <person name="Land M."/>
            <person name="Hauser L."/>
            <person name="Kyrpides N."/>
            <person name="Ivanova N."/>
            <person name="Pagani I."/>
            <person name="Vogl K."/>
            <person name="Liu Z."/>
            <person name="Overmann J."/>
            <person name="Frigaard N.-U."/>
            <person name="Bryant D."/>
            <person name="Woyke T."/>
        </authorList>
    </citation>
    <scope>NUCLEOTIDE SEQUENCE [LARGE SCALE GENOMIC DNA]</scope>
    <source>
        <strain evidence="14 15">970</strain>
    </source>
</reference>
<dbReference type="FunFam" id="3.20.20.80:FF:000003">
    <property type="entry name" value="1,4-alpha-glucan branching enzyme GlgB"/>
    <property type="match status" value="1"/>
</dbReference>
<dbReference type="SUPFAM" id="SSF51011">
    <property type="entry name" value="Glycosyl hydrolase domain"/>
    <property type="match status" value="1"/>
</dbReference>
<keyword evidence="6 10" id="KW-0328">Glycosyltransferase</keyword>
<dbReference type="EC" id="2.4.1.18" evidence="10"/>
<dbReference type="NCBIfam" id="NF003811">
    <property type="entry name" value="PRK05402.1"/>
    <property type="match status" value="1"/>
</dbReference>
<proteinExistence type="inferred from homology"/>
<keyword evidence="5 10" id="KW-0321">Glycogen metabolism</keyword>
<dbReference type="GO" id="GO:0004553">
    <property type="term" value="F:hydrolase activity, hydrolyzing O-glycosyl compounds"/>
    <property type="evidence" value="ECO:0007669"/>
    <property type="project" value="InterPro"/>
</dbReference>
<dbReference type="InterPro" id="IPR006407">
    <property type="entry name" value="GlgB"/>
</dbReference>
<dbReference type="InterPro" id="IPR006048">
    <property type="entry name" value="A-amylase/branching_C"/>
</dbReference>
<evidence type="ECO:0000256" key="9">
    <source>
        <dbReference type="ARBA" id="ARBA00023277"/>
    </source>
</evidence>
<feature type="domain" description="Glycosyl hydrolase family 13 catalytic" evidence="13">
    <location>
        <begin position="341"/>
        <end position="693"/>
    </location>
</feature>
<evidence type="ECO:0000256" key="11">
    <source>
        <dbReference type="PIRSR" id="PIRSR000463-1"/>
    </source>
</evidence>
<dbReference type="InterPro" id="IPR006047">
    <property type="entry name" value="GH13_cat_dom"/>
</dbReference>
<evidence type="ECO:0000256" key="3">
    <source>
        <dbReference type="ARBA" id="ARBA00004964"/>
    </source>
</evidence>
<dbReference type="GO" id="GO:0005978">
    <property type="term" value="P:glycogen biosynthetic process"/>
    <property type="evidence" value="ECO:0007669"/>
    <property type="project" value="UniProtKB-UniRule"/>
</dbReference>
<comment type="function">
    <text evidence="2 10">Catalyzes the formation of the alpha-1,6-glucosidic linkages in glycogen by scission of a 1,4-alpha-linked oligosaccharide from growing alpha-1,4-glucan chains and the subsequent attachment of the oligosaccharide to the alpha-1,6 position.</text>
</comment>
<feature type="active site" description="Nucleophile" evidence="10 11">
    <location>
        <position position="498"/>
    </location>
</feature>
<dbReference type="Pfam" id="PF22019">
    <property type="entry name" value="GlgB_N"/>
    <property type="match status" value="1"/>
</dbReference>
<evidence type="ECO:0000313" key="14">
    <source>
        <dbReference type="EMBL" id="EIC19744.1"/>
    </source>
</evidence>
<dbReference type="InterPro" id="IPR044143">
    <property type="entry name" value="GlgB_N_E_set_prok"/>
</dbReference>
<dbReference type="InterPro" id="IPR054169">
    <property type="entry name" value="GlgB_N"/>
</dbReference>
<comment type="catalytic activity">
    <reaction evidence="1 10">
        <text>Transfers a segment of a (1-&gt;4)-alpha-D-glucan chain to a primary hydroxy group in a similar glucan chain.</text>
        <dbReference type="EC" id="2.4.1.18"/>
    </reaction>
</comment>
<evidence type="ECO:0000256" key="5">
    <source>
        <dbReference type="ARBA" id="ARBA00022600"/>
    </source>
</evidence>
<evidence type="ECO:0000256" key="8">
    <source>
        <dbReference type="ARBA" id="ARBA00023056"/>
    </source>
</evidence>
<dbReference type="InterPro" id="IPR017853">
    <property type="entry name" value="GH"/>
</dbReference>
<evidence type="ECO:0000256" key="12">
    <source>
        <dbReference type="SAM" id="MobiDB-lite"/>
    </source>
</evidence>
<dbReference type="SUPFAM" id="SSF81296">
    <property type="entry name" value="E set domains"/>
    <property type="match status" value="2"/>
</dbReference>
<accession>H8Z6V9</accession>
<dbReference type="CDD" id="cd02855">
    <property type="entry name" value="E_set_GBE_prok_N"/>
    <property type="match status" value="1"/>
</dbReference>
<dbReference type="eggNOG" id="COG0296">
    <property type="taxonomic scope" value="Bacteria"/>
</dbReference>
<dbReference type="SUPFAM" id="SSF51445">
    <property type="entry name" value="(Trans)glycosidases"/>
    <property type="match status" value="1"/>
</dbReference>
<dbReference type="PANTHER" id="PTHR43651">
    <property type="entry name" value="1,4-ALPHA-GLUCAN-BRANCHING ENZYME"/>
    <property type="match status" value="1"/>
</dbReference>
<evidence type="ECO:0000256" key="2">
    <source>
        <dbReference type="ARBA" id="ARBA00002953"/>
    </source>
</evidence>
<dbReference type="FunFam" id="2.60.40.10:FF:000169">
    <property type="entry name" value="1,4-alpha-glucan branching enzyme GlgB"/>
    <property type="match status" value="1"/>
</dbReference>
<dbReference type="NCBIfam" id="NF008967">
    <property type="entry name" value="PRK12313.1"/>
    <property type="match status" value="1"/>
</dbReference>
<keyword evidence="7 10" id="KW-0808">Transferase</keyword>
<dbReference type="Pfam" id="PF00128">
    <property type="entry name" value="Alpha-amylase"/>
    <property type="match status" value="2"/>
</dbReference>
<dbReference type="SMART" id="SM00642">
    <property type="entry name" value="Aamy"/>
    <property type="match status" value="1"/>
</dbReference>
<comment type="similarity">
    <text evidence="4 10">Belongs to the glycosyl hydrolase 13 family. GlgB subfamily.</text>
</comment>
<evidence type="ECO:0000256" key="4">
    <source>
        <dbReference type="ARBA" id="ARBA00009000"/>
    </source>
</evidence>
<evidence type="ECO:0000259" key="13">
    <source>
        <dbReference type="SMART" id="SM00642"/>
    </source>
</evidence>
<dbReference type="UniPathway" id="UPA00164"/>
<dbReference type="Pfam" id="PF02806">
    <property type="entry name" value="Alpha-amylase_C"/>
    <property type="match status" value="1"/>
</dbReference>
<evidence type="ECO:0000313" key="15">
    <source>
        <dbReference type="Proteomes" id="UP000002964"/>
    </source>
</evidence>
<keyword evidence="8 10" id="KW-0320">Glycogen biosynthesis</keyword>
<evidence type="ECO:0000256" key="1">
    <source>
        <dbReference type="ARBA" id="ARBA00000826"/>
    </source>
</evidence>
<comment type="subunit">
    <text evidence="10">Monomer.</text>
</comment>
<evidence type="ECO:0000256" key="6">
    <source>
        <dbReference type="ARBA" id="ARBA00022676"/>
    </source>
</evidence>
<dbReference type="HOGENOM" id="CLU_004245_3_2_6"/>
<keyword evidence="15" id="KW-1185">Reference proteome</keyword>
<gene>
    <name evidence="10" type="primary">glgB</name>
    <name evidence="14" type="ORF">Thi970DRAFT_03338</name>
</gene>
<dbReference type="CDD" id="cd11322">
    <property type="entry name" value="AmyAc_Glg_BE"/>
    <property type="match status" value="1"/>
</dbReference>